<reference evidence="1" key="1">
    <citation type="submission" date="2018-05" db="EMBL/GenBank/DDBJ databases">
        <authorList>
            <person name="Lanie J.A."/>
            <person name="Ng W.-L."/>
            <person name="Kazmierczak K.M."/>
            <person name="Andrzejewski T.M."/>
            <person name="Davidsen T.M."/>
            <person name="Wayne K.J."/>
            <person name="Tettelin H."/>
            <person name="Glass J.I."/>
            <person name="Rusch D."/>
            <person name="Podicherti R."/>
            <person name="Tsui H.-C.T."/>
            <person name="Winkler M.E."/>
        </authorList>
    </citation>
    <scope>NUCLEOTIDE SEQUENCE</scope>
</reference>
<sequence length="23" mass="2527">MSRNKSSIYVADLSKKGLFLGVI</sequence>
<dbReference type="EMBL" id="UINC01161172">
    <property type="protein sequence ID" value="SVD60208.1"/>
    <property type="molecule type" value="Genomic_DNA"/>
</dbReference>
<gene>
    <name evidence="1" type="ORF">METZ01_LOCUS413062</name>
</gene>
<evidence type="ECO:0000313" key="1">
    <source>
        <dbReference type="EMBL" id="SVD60208.1"/>
    </source>
</evidence>
<protein>
    <submittedName>
        <fullName evidence="1">Uncharacterized protein</fullName>
    </submittedName>
</protein>
<proteinExistence type="predicted"/>
<name>A0A382WPZ8_9ZZZZ</name>
<accession>A0A382WPZ8</accession>
<dbReference type="AlphaFoldDB" id="A0A382WPZ8"/>
<organism evidence="1">
    <name type="scientific">marine metagenome</name>
    <dbReference type="NCBI Taxonomy" id="408172"/>
    <lineage>
        <taxon>unclassified sequences</taxon>
        <taxon>metagenomes</taxon>
        <taxon>ecological metagenomes</taxon>
    </lineage>
</organism>